<gene>
    <name evidence="2" type="ORF">AK812_SmicGene7010</name>
</gene>
<dbReference type="OrthoDB" id="10390559at2759"/>
<dbReference type="EMBL" id="LSRX01000097">
    <property type="protein sequence ID" value="OLQ09386.1"/>
    <property type="molecule type" value="Genomic_DNA"/>
</dbReference>
<keyword evidence="3" id="KW-1185">Reference proteome</keyword>
<organism evidence="2 3">
    <name type="scientific">Symbiodinium microadriaticum</name>
    <name type="common">Dinoflagellate</name>
    <name type="synonym">Zooxanthella microadriatica</name>
    <dbReference type="NCBI Taxonomy" id="2951"/>
    <lineage>
        <taxon>Eukaryota</taxon>
        <taxon>Sar</taxon>
        <taxon>Alveolata</taxon>
        <taxon>Dinophyceae</taxon>
        <taxon>Suessiales</taxon>
        <taxon>Symbiodiniaceae</taxon>
        <taxon>Symbiodinium</taxon>
    </lineage>
</organism>
<evidence type="ECO:0000256" key="1">
    <source>
        <dbReference type="SAM" id="MobiDB-lite"/>
    </source>
</evidence>
<sequence>MWAFMKTPVAEVSRPAACHEDVHAILEQGFHLLRQQLQQDMRNLTTQVTQKATDAAMTQVTDLAQELMSMRTEIAEVLIESRRLAVLLSGFQAESLPNRQMLPAELDANTEVDSSLRTEDEDLICTPPPRRRAQDCETPDKCAAAKSAECSAGKDELEATQIEASSTEKEVKEPVSLLIC</sequence>
<feature type="region of interest" description="Disordered" evidence="1">
    <location>
        <begin position="110"/>
        <end position="138"/>
    </location>
</feature>
<comment type="caution">
    <text evidence="2">The sequence shown here is derived from an EMBL/GenBank/DDBJ whole genome shotgun (WGS) entry which is preliminary data.</text>
</comment>
<name>A0A1Q9EPM3_SYMMI</name>
<reference evidence="2 3" key="1">
    <citation type="submission" date="2016-02" db="EMBL/GenBank/DDBJ databases">
        <title>Genome analysis of coral dinoflagellate symbionts highlights evolutionary adaptations to a symbiotic lifestyle.</title>
        <authorList>
            <person name="Aranda M."/>
            <person name="Li Y."/>
            <person name="Liew Y.J."/>
            <person name="Baumgarten S."/>
            <person name="Simakov O."/>
            <person name="Wilson M."/>
            <person name="Piel J."/>
            <person name="Ashoor H."/>
            <person name="Bougouffa S."/>
            <person name="Bajic V.B."/>
            <person name="Ryu T."/>
            <person name="Ravasi T."/>
            <person name="Bayer T."/>
            <person name="Micklem G."/>
            <person name="Kim H."/>
            <person name="Bhak J."/>
            <person name="Lajeunesse T.C."/>
            <person name="Voolstra C.R."/>
        </authorList>
    </citation>
    <scope>NUCLEOTIDE SEQUENCE [LARGE SCALE GENOMIC DNA]</scope>
    <source>
        <strain evidence="2 3">CCMP2467</strain>
    </source>
</reference>
<proteinExistence type="predicted"/>
<evidence type="ECO:0000313" key="2">
    <source>
        <dbReference type="EMBL" id="OLQ09386.1"/>
    </source>
</evidence>
<protein>
    <submittedName>
        <fullName evidence="2">Uncharacterized protein</fullName>
    </submittedName>
</protein>
<evidence type="ECO:0000313" key="3">
    <source>
        <dbReference type="Proteomes" id="UP000186817"/>
    </source>
</evidence>
<accession>A0A1Q9EPM3</accession>
<dbReference type="AlphaFoldDB" id="A0A1Q9EPM3"/>
<dbReference type="Proteomes" id="UP000186817">
    <property type="component" value="Unassembled WGS sequence"/>
</dbReference>